<dbReference type="InterPro" id="IPR039538">
    <property type="entry name" value="BetI_C"/>
</dbReference>
<dbReference type="InterPro" id="IPR001647">
    <property type="entry name" value="HTH_TetR"/>
</dbReference>
<accession>A0A1I6J3X0</accession>
<dbReference type="GO" id="GO:0003700">
    <property type="term" value="F:DNA-binding transcription factor activity"/>
    <property type="evidence" value="ECO:0007669"/>
    <property type="project" value="TreeGrafter"/>
</dbReference>
<gene>
    <name evidence="7" type="ORF">SAMN04487947_4008</name>
</gene>
<dbReference type="EMBL" id="FOYT01000006">
    <property type="protein sequence ID" value="SFR73638.1"/>
    <property type="molecule type" value="Genomic_DNA"/>
</dbReference>
<dbReference type="PROSITE" id="PS50977">
    <property type="entry name" value="HTH_TETR_2"/>
    <property type="match status" value="1"/>
</dbReference>
<dbReference type="Proteomes" id="UP000198531">
    <property type="component" value="Unassembled WGS sequence"/>
</dbReference>
<keyword evidence="4" id="KW-0804">Transcription</keyword>
<dbReference type="Pfam" id="PF13977">
    <property type="entry name" value="TetR_C_6"/>
    <property type="match status" value="1"/>
</dbReference>
<sequence length="198" mass="21573">MSSDAAADIMDGTHSALRTHGYAGLTMQDIADEAGLSTAALHYHFDCKHDLLVAFLDRLFEQFEARIAELDGDDAAERLLSLVETVLLPPTDDDPHEFRTALLEIEAQAPYDDAFRARLERFDETFTARVRSILETGVEEGTFAADVDPDEVASFVVTYVRGARTQNVAVGTPLDDSLAAFRDYVEGTLLADDGGAGE</sequence>
<protein>
    <submittedName>
        <fullName evidence="7">Transcriptional regulator, TetR family</fullName>
    </submittedName>
</protein>
<evidence type="ECO:0000259" key="6">
    <source>
        <dbReference type="PROSITE" id="PS50977"/>
    </source>
</evidence>
<dbReference type="GO" id="GO:0000976">
    <property type="term" value="F:transcription cis-regulatory region binding"/>
    <property type="evidence" value="ECO:0007669"/>
    <property type="project" value="TreeGrafter"/>
</dbReference>
<dbReference type="InterPro" id="IPR009057">
    <property type="entry name" value="Homeodomain-like_sf"/>
</dbReference>
<name>A0A1I6J3X0_9EURY</name>
<dbReference type="Gene3D" id="1.10.357.10">
    <property type="entry name" value="Tetracycline Repressor, domain 2"/>
    <property type="match status" value="1"/>
</dbReference>
<dbReference type="PRINTS" id="PR00455">
    <property type="entry name" value="HTHTETR"/>
</dbReference>
<dbReference type="AlphaFoldDB" id="A0A1I6J3X0"/>
<dbReference type="InterPro" id="IPR050109">
    <property type="entry name" value="HTH-type_TetR-like_transc_reg"/>
</dbReference>
<keyword evidence="8" id="KW-1185">Reference proteome</keyword>
<evidence type="ECO:0000256" key="4">
    <source>
        <dbReference type="ARBA" id="ARBA00023163"/>
    </source>
</evidence>
<organism evidence="7 8">
    <name type="scientific">Halogeometricum rufum</name>
    <dbReference type="NCBI Taxonomy" id="553469"/>
    <lineage>
        <taxon>Archaea</taxon>
        <taxon>Methanobacteriati</taxon>
        <taxon>Methanobacteriota</taxon>
        <taxon>Stenosarchaea group</taxon>
        <taxon>Halobacteria</taxon>
        <taxon>Halobacteriales</taxon>
        <taxon>Haloferacaceae</taxon>
        <taxon>Halogeometricum</taxon>
    </lineage>
</organism>
<evidence type="ECO:0000256" key="5">
    <source>
        <dbReference type="PROSITE-ProRule" id="PRU00335"/>
    </source>
</evidence>
<dbReference type="PANTHER" id="PTHR30055">
    <property type="entry name" value="HTH-TYPE TRANSCRIPTIONAL REGULATOR RUTR"/>
    <property type="match status" value="1"/>
</dbReference>
<evidence type="ECO:0000313" key="8">
    <source>
        <dbReference type="Proteomes" id="UP000198531"/>
    </source>
</evidence>
<dbReference type="OrthoDB" id="135877at2157"/>
<evidence type="ECO:0000256" key="3">
    <source>
        <dbReference type="ARBA" id="ARBA00023125"/>
    </source>
</evidence>
<evidence type="ECO:0000256" key="2">
    <source>
        <dbReference type="ARBA" id="ARBA00023015"/>
    </source>
</evidence>
<dbReference type="RefSeq" id="WP_089810993.1">
    <property type="nucleotide sequence ID" value="NZ_FOYT01000006.1"/>
</dbReference>
<feature type="domain" description="HTH tetR-type" evidence="6">
    <location>
        <begin position="3"/>
        <end position="63"/>
    </location>
</feature>
<keyword evidence="3 5" id="KW-0238">DNA-binding</keyword>
<dbReference type="PANTHER" id="PTHR30055:SF234">
    <property type="entry name" value="HTH-TYPE TRANSCRIPTIONAL REGULATOR BETI"/>
    <property type="match status" value="1"/>
</dbReference>
<evidence type="ECO:0000313" key="7">
    <source>
        <dbReference type="EMBL" id="SFR73638.1"/>
    </source>
</evidence>
<proteinExistence type="predicted"/>
<dbReference type="InterPro" id="IPR036271">
    <property type="entry name" value="Tet_transcr_reg_TetR-rel_C_sf"/>
</dbReference>
<keyword evidence="1" id="KW-0678">Repressor</keyword>
<feature type="DNA-binding region" description="H-T-H motif" evidence="5">
    <location>
        <begin position="26"/>
        <end position="45"/>
    </location>
</feature>
<dbReference type="SUPFAM" id="SSF48498">
    <property type="entry name" value="Tetracyclin repressor-like, C-terminal domain"/>
    <property type="match status" value="1"/>
</dbReference>
<evidence type="ECO:0000256" key="1">
    <source>
        <dbReference type="ARBA" id="ARBA00022491"/>
    </source>
</evidence>
<dbReference type="Pfam" id="PF00440">
    <property type="entry name" value="TetR_N"/>
    <property type="match status" value="1"/>
</dbReference>
<keyword evidence="2" id="KW-0805">Transcription regulation</keyword>
<reference evidence="8" key="1">
    <citation type="submission" date="2016-10" db="EMBL/GenBank/DDBJ databases">
        <authorList>
            <person name="Varghese N."/>
            <person name="Submissions S."/>
        </authorList>
    </citation>
    <scope>NUCLEOTIDE SEQUENCE [LARGE SCALE GENOMIC DNA]</scope>
    <source>
        <strain evidence="8">CGMCC 1.7736</strain>
    </source>
</reference>
<dbReference type="STRING" id="553469.SAMN04487947_4008"/>
<dbReference type="SUPFAM" id="SSF46689">
    <property type="entry name" value="Homeodomain-like"/>
    <property type="match status" value="1"/>
</dbReference>